<proteinExistence type="predicted"/>
<keyword evidence="2" id="KW-0472">Membrane</keyword>
<reference evidence="3" key="1">
    <citation type="journal article" date="2007" name="J. Bacteriol.">
        <title>Comparative genome analysis of four magnetotactic bacteria reveals a complex set of group-specific genes implicated in magnetosome biomineralization and function.</title>
        <authorList>
            <person name="Richter M."/>
            <person name="Kube M."/>
            <person name="Bazylinski D.A."/>
            <person name="Lombardot T."/>
            <person name="Gloeckner F.O."/>
            <person name="Reinhardt R."/>
            <person name="Schueler D."/>
        </authorList>
    </citation>
    <scope>NUCLEOTIDE SEQUENCE</scope>
    <source>
        <strain evidence="3">MSR-1</strain>
    </source>
</reference>
<dbReference type="EMBL" id="CU459003">
    <property type="protein sequence ID" value="CAM75044.1"/>
    <property type="molecule type" value="Genomic_DNA"/>
</dbReference>
<feature type="coiled-coil region" evidence="1">
    <location>
        <begin position="77"/>
        <end position="111"/>
    </location>
</feature>
<dbReference type="RefSeq" id="WP_106003171.1">
    <property type="nucleotide sequence ID" value="NZ_CP027527.1"/>
</dbReference>
<keyword evidence="1" id="KW-0175">Coiled coil</keyword>
<gene>
    <name evidence="3" type="ORF">MGR_1726</name>
</gene>
<accession>A4TWN7</accession>
<name>A4TWN7_9PROT</name>
<keyword evidence="2" id="KW-0812">Transmembrane</keyword>
<keyword evidence="2" id="KW-1133">Transmembrane helix</keyword>
<organism evidence="3">
    <name type="scientific">Magnetospirillum gryphiswaldense</name>
    <dbReference type="NCBI Taxonomy" id="55518"/>
    <lineage>
        <taxon>Bacteria</taxon>
        <taxon>Pseudomonadati</taxon>
        <taxon>Pseudomonadota</taxon>
        <taxon>Alphaproteobacteria</taxon>
        <taxon>Rhodospirillales</taxon>
        <taxon>Rhodospirillaceae</taxon>
        <taxon>Magnetospirillum</taxon>
    </lineage>
</organism>
<evidence type="ECO:0000256" key="2">
    <source>
        <dbReference type="SAM" id="Phobius"/>
    </source>
</evidence>
<feature type="transmembrane region" description="Helical" evidence="2">
    <location>
        <begin position="56"/>
        <end position="75"/>
    </location>
</feature>
<evidence type="ECO:0000256" key="1">
    <source>
        <dbReference type="SAM" id="Coils"/>
    </source>
</evidence>
<protein>
    <submittedName>
        <fullName evidence="3">Membrane protein</fullName>
    </submittedName>
</protein>
<dbReference type="AlphaFoldDB" id="A4TWN7"/>
<evidence type="ECO:0000313" key="3">
    <source>
        <dbReference type="EMBL" id="CAM75044.1"/>
    </source>
</evidence>
<feature type="transmembrane region" description="Helical" evidence="2">
    <location>
        <begin position="16"/>
        <end position="36"/>
    </location>
</feature>
<sequence>MDLDAEVAVLEKKRTFLTRLGIGGMLLFLTLIVGYIYSKGGPAKVLDLPFNNMGDFLAGAFAPLAFWWLVIGYWMQSLELEHNSKALRQQAEEMRNTVEQATEQAQALRSSEALSRQSVFNQTRQRYEEDLELAAARISERITHGSLDGMWANYSSGRRYIFCEHVSRSIDVWSRNFIESEDEQRKAISNISIGYIDIFDNFMRTLFDLGAPSFWARHYNNSPYGQLREVLTEFVEGES</sequence>